<protein>
    <recommendedName>
        <fullName evidence="1">GP-PDE domain-containing protein</fullName>
    </recommendedName>
</protein>
<organism evidence="2 3">
    <name type="scientific">Candidatus Onthousia excrementipullorum</name>
    <dbReference type="NCBI Taxonomy" id="2840884"/>
    <lineage>
        <taxon>Bacteria</taxon>
        <taxon>Bacillati</taxon>
        <taxon>Bacillota</taxon>
        <taxon>Bacilli</taxon>
        <taxon>Candidatus Onthousia</taxon>
    </lineage>
</organism>
<gene>
    <name evidence="2" type="ORF">IAB38_04310</name>
</gene>
<dbReference type="GO" id="GO:0006629">
    <property type="term" value="P:lipid metabolic process"/>
    <property type="evidence" value="ECO:0007669"/>
    <property type="project" value="InterPro"/>
</dbReference>
<dbReference type="PANTHER" id="PTHR46211">
    <property type="entry name" value="GLYCEROPHOSPHORYL DIESTER PHOSPHODIESTERASE"/>
    <property type="match status" value="1"/>
</dbReference>
<evidence type="ECO:0000259" key="1">
    <source>
        <dbReference type="PROSITE" id="PS51704"/>
    </source>
</evidence>
<sequence>MKVIANGGASTKNVASNTLDAIYLGLNAPYIDGFKFKLYLTKDKEIITLSDEIVNLFTKGVNEIDDYTLKDFLYFNVGSSVQKQQIVTLRQILYVFQNRGKYLILELADQKENNALFTDLVLNMVRSYSNNINIYLESESKEIVEYLKSTDYSYPIGIRVTEESRDNWYIDVDFYDINTTLLDDFNIRDKVKENKLIMIDEVNRMEVFDLIYAEYQDIFNYIYIITSQIANINDNVQIQNRR</sequence>
<dbReference type="InterPro" id="IPR017946">
    <property type="entry name" value="PLC-like_Pdiesterase_TIM-brl"/>
</dbReference>
<dbReference type="EMBL" id="DVHC01000043">
    <property type="protein sequence ID" value="HIR59253.1"/>
    <property type="molecule type" value="Genomic_DNA"/>
</dbReference>
<dbReference type="PROSITE" id="PS51704">
    <property type="entry name" value="GP_PDE"/>
    <property type="match status" value="1"/>
</dbReference>
<dbReference type="AlphaFoldDB" id="A0A9D1DUP2"/>
<dbReference type="GO" id="GO:0008081">
    <property type="term" value="F:phosphoric diester hydrolase activity"/>
    <property type="evidence" value="ECO:0007669"/>
    <property type="project" value="InterPro"/>
</dbReference>
<proteinExistence type="predicted"/>
<dbReference type="InterPro" id="IPR030395">
    <property type="entry name" value="GP_PDE_dom"/>
</dbReference>
<comment type="caution">
    <text evidence="2">The sequence shown here is derived from an EMBL/GenBank/DDBJ whole genome shotgun (WGS) entry which is preliminary data.</text>
</comment>
<dbReference type="Proteomes" id="UP000824232">
    <property type="component" value="Unassembled WGS sequence"/>
</dbReference>
<accession>A0A9D1DUP2</accession>
<dbReference type="SUPFAM" id="SSF51695">
    <property type="entry name" value="PLC-like phosphodiesterases"/>
    <property type="match status" value="1"/>
</dbReference>
<dbReference type="Pfam" id="PF03009">
    <property type="entry name" value="GDPD"/>
    <property type="match status" value="1"/>
</dbReference>
<evidence type="ECO:0000313" key="2">
    <source>
        <dbReference type="EMBL" id="HIR59253.1"/>
    </source>
</evidence>
<dbReference type="PANTHER" id="PTHR46211:SF14">
    <property type="entry name" value="GLYCEROPHOSPHODIESTER PHOSPHODIESTERASE"/>
    <property type="match status" value="1"/>
</dbReference>
<feature type="domain" description="GP-PDE" evidence="1">
    <location>
        <begin position="1"/>
        <end position="236"/>
    </location>
</feature>
<reference evidence="2" key="1">
    <citation type="submission" date="2020-10" db="EMBL/GenBank/DDBJ databases">
        <authorList>
            <person name="Gilroy R."/>
        </authorList>
    </citation>
    <scope>NUCLEOTIDE SEQUENCE</scope>
    <source>
        <strain evidence="2">CHK184-20233</strain>
    </source>
</reference>
<name>A0A9D1DUP2_9FIRM</name>
<evidence type="ECO:0000313" key="3">
    <source>
        <dbReference type="Proteomes" id="UP000824232"/>
    </source>
</evidence>
<dbReference type="Gene3D" id="3.20.20.190">
    <property type="entry name" value="Phosphatidylinositol (PI) phosphodiesterase"/>
    <property type="match status" value="1"/>
</dbReference>
<reference evidence="2" key="2">
    <citation type="journal article" date="2021" name="PeerJ">
        <title>Extensive microbial diversity within the chicken gut microbiome revealed by metagenomics and culture.</title>
        <authorList>
            <person name="Gilroy R."/>
            <person name="Ravi A."/>
            <person name="Getino M."/>
            <person name="Pursley I."/>
            <person name="Horton D.L."/>
            <person name="Alikhan N.F."/>
            <person name="Baker D."/>
            <person name="Gharbi K."/>
            <person name="Hall N."/>
            <person name="Watson M."/>
            <person name="Adriaenssens E.M."/>
            <person name="Foster-Nyarko E."/>
            <person name="Jarju S."/>
            <person name="Secka A."/>
            <person name="Antonio M."/>
            <person name="Oren A."/>
            <person name="Chaudhuri R.R."/>
            <person name="La Ragione R."/>
            <person name="Hildebrand F."/>
            <person name="Pallen M.J."/>
        </authorList>
    </citation>
    <scope>NUCLEOTIDE SEQUENCE</scope>
    <source>
        <strain evidence="2">CHK184-20233</strain>
    </source>
</reference>